<accession>A0A481ZD01</accession>
<dbReference type="EMBL" id="MK500605">
    <property type="protein sequence ID" value="QBK93778.1"/>
    <property type="molecule type" value="Genomic_DNA"/>
</dbReference>
<sequence>MKGRHGHSIEVNINEIRHTLRKLYEYANSPISTLSKEISLEFKSIVKQAELLKNTDHYEMLWDICQEIFSRYPGELEPFTVACYFLGCMTKTPKDMEEGCTLLCAGAMSPPPSEEEFSYCSKNVYYYRRTKKGHVLQVMGESQGSSQAYIYVNYNNIESFPGFDRKDISFLISIGITEVCLYGYYDNRYYALTTGFVFVKILPVSQGEDVDNDDSNSGIWIALCVIGIIILILIFWFIWRNVGDDMVGEHFYDELGYHDVDTNTSMISVK</sequence>
<protein>
    <submittedName>
        <fullName evidence="2">Uncharacterized protein</fullName>
    </submittedName>
</protein>
<feature type="transmembrane region" description="Helical" evidence="1">
    <location>
        <begin position="168"/>
        <end position="185"/>
    </location>
</feature>
<evidence type="ECO:0000313" key="2">
    <source>
        <dbReference type="EMBL" id="QBK93778.1"/>
    </source>
</evidence>
<evidence type="ECO:0000256" key="1">
    <source>
        <dbReference type="SAM" id="Phobius"/>
    </source>
</evidence>
<reference evidence="2" key="1">
    <citation type="journal article" date="2019" name="MBio">
        <title>Virus Genomes from Deep Sea Sediments Expand the Ocean Megavirome and Support Independent Origins of Viral Gigantism.</title>
        <authorList>
            <person name="Backstrom D."/>
            <person name="Yutin N."/>
            <person name="Jorgensen S.L."/>
            <person name="Dharamshi J."/>
            <person name="Homa F."/>
            <person name="Zaremba-Niedwiedzka K."/>
            <person name="Spang A."/>
            <person name="Wolf Y.I."/>
            <person name="Koonin E.V."/>
            <person name="Ettema T.J."/>
        </authorList>
    </citation>
    <scope>NUCLEOTIDE SEQUENCE</scope>
</reference>
<proteinExistence type="predicted"/>
<keyword evidence="1" id="KW-1133">Transmembrane helix</keyword>
<name>A0A481ZD01_9VIRU</name>
<keyword evidence="1" id="KW-0812">Transmembrane</keyword>
<gene>
    <name evidence="2" type="ORF">LCPAC406_00920</name>
</gene>
<feature type="transmembrane region" description="Helical" evidence="1">
    <location>
        <begin position="219"/>
        <end position="239"/>
    </location>
</feature>
<organism evidence="2">
    <name type="scientific">Pithovirus LCPAC406</name>
    <dbReference type="NCBI Taxonomy" id="2506599"/>
    <lineage>
        <taxon>Viruses</taxon>
        <taxon>Pithoviruses</taxon>
    </lineage>
</organism>
<keyword evidence="1" id="KW-0472">Membrane</keyword>